<organism evidence="2 3">
    <name type="scientific">Cuscuta epithymum</name>
    <dbReference type="NCBI Taxonomy" id="186058"/>
    <lineage>
        <taxon>Eukaryota</taxon>
        <taxon>Viridiplantae</taxon>
        <taxon>Streptophyta</taxon>
        <taxon>Embryophyta</taxon>
        <taxon>Tracheophyta</taxon>
        <taxon>Spermatophyta</taxon>
        <taxon>Magnoliopsida</taxon>
        <taxon>eudicotyledons</taxon>
        <taxon>Gunneridae</taxon>
        <taxon>Pentapetalae</taxon>
        <taxon>asterids</taxon>
        <taxon>lamiids</taxon>
        <taxon>Solanales</taxon>
        <taxon>Convolvulaceae</taxon>
        <taxon>Cuscuteae</taxon>
        <taxon>Cuscuta</taxon>
        <taxon>Cuscuta subgen. Cuscuta</taxon>
    </lineage>
</organism>
<protein>
    <submittedName>
        <fullName evidence="2">Uncharacterized protein</fullName>
    </submittedName>
</protein>
<dbReference type="PANTHER" id="PTHR45766">
    <property type="entry name" value="DNA ANNEALING HELICASE AND ENDONUCLEASE ZRANB3 FAMILY MEMBER"/>
    <property type="match status" value="1"/>
</dbReference>
<evidence type="ECO:0000256" key="1">
    <source>
        <dbReference type="ARBA" id="ARBA00022801"/>
    </source>
</evidence>
<dbReference type="GO" id="GO:0004520">
    <property type="term" value="F:DNA endonuclease activity"/>
    <property type="evidence" value="ECO:0007669"/>
    <property type="project" value="TreeGrafter"/>
</dbReference>
<proteinExistence type="predicted"/>
<name>A0AAV0D475_9ASTE</name>
<comment type="caution">
    <text evidence="2">The sequence shown here is derived from an EMBL/GenBank/DDBJ whole genome shotgun (WGS) entry which is preliminary data.</text>
</comment>
<dbReference type="EMBL" id="CAMAPF010000065">
    <property type="protein sequence ID" value="CAH9090730.1"/>
    <property type="molecule type" value="Genomic_DNA"/>
</dbReference>
<gene>
    <name evidence="2" type="ORF">CEPIT_LOCUS11407</name>
</gene>
<sequence>MLATDLLTAVHEVSEGTAIPWQCNLRAATAFRRTLKEGMCVNKEETEEIKEDNDGKKLQGIINAYIDATEDCGLHPSSESNSSYQVAPKRKLVGHLTVLSKEVKIANIRILAGGSELNMSAVQYVILLVLIREHAHRLEAEEKAHTQEQKNAVNLYILYAKDASDGAHWQNLNKSLHRKYEAVQEIEVDIVSYLERTAGFEEKQNVSFACIMMNDEEVRKDDGWSLVYLSYGCEQGRS</sequence>
<dbReference type="PANTHER" id="PTHR45766:SF5">
    <property type="entry name" value="SNF2 DOMAIN-CONTAINING PROTEIN _ HELICASE DOMAIN-CONTAINING PROTEIN _ HNH ENDONUCLEASE DOMAIN-CONTAINING PROTEIN"/>
    <property type="match status" value="1"/>
</dbReference>
<evidence type="ECO:0000313" key="3">
    <source>
        <dbReference type="Proteomes" id="UP001152523"/>
    </source>
</evidence>
<dbReference type="GO" id="GO:0016787">
    <property type="term" value="F:hydrolase activity"/>
    <property type="evidence" value="ECO:0007669"/>
    <property type="project" value="UniProtKB-KW"/>
</dbReference>
<keyword evidence="3" id="KW-1185">Reference proteome</keyword>
<accession>A0AAV0D475</accession>
<evidence type="ECO:0000313" key="2">
    <source>
        <dbReference type="EMBL" id="CAH9090730.1"/>
    </source>
</evidence>
<dbReference type="GO" id="GO:0006281">
    <property type="term" value="P:DNA repair"/>
    <property type="evidence" value="ECO:0007669"/>
    <property type="project" value="TreeGrafter"/>
</dbReference>
<dbReference type="GO" id="GO:0043596">
    <property type="term" value="C:nuclear replication fork"/>
    <property type="evidence" value="ECO:0007669"/>
    <property type="project" value="TreeGrafter"/>
</dbReference>
<dbReference type="Proteomes" id="UP001152523">
    <property type="component" value="Unassembled WGS sequence"/>
</dbReference>
<dbReference type="GO" id="GO:0031297">
    <property type="term" value="P:replication fork processing"/>
    <property type="evidence" value="ECO:0007669"/>
    <property type="project" value="TreeGrafter"/>
</dbReference>
<reference evidence="2" key="1">
    <citation type="submission" date="2022-07" db="EMBL/GenBank/DDBJ databases">
        <authorList>
            <person name="Macas J."/>
            <person name="Novak P."/>
            <person name="Neumann P."/>
        </authorList>
    </citation>
    <scope>NUCLEOTIDE SEQUENCE</scope>
</reference>
<keyword evidence="1" id="KW-0378">Hydrolase</keyword>
<dbReference type="AlphaFoldDB" id="A0AAV0D475"/>